<dbReference type="AlphaFoldDB" id="A0A7Z0WP26"/>
<dbReference type="InterPro" id="IPR011990">
    <property type="entry name" value="TPR-like_helical_dom_sf"/>
</dbReference>
<evidence type="ECO:0000313" key="3">
    <source>
        <dbReference type="Proteomes" id="UP000185696"/>
    </source>
</evidence>
<keyword evidence="3" id="KW-1185">Reference proteome</keyword>
<organism evidence="2 3">
    <name type="scientific">Actinophytocola xinjiangensis</name>
    <dbReference type="NCBI Taxonomy" id="485602"/>
    <lineage>
        <taxon>Bacteria</taxon>
        <taxon>Bacillati</taxon>
        <taxon>Actinomycetota</taxon>
        <taxon>Actinomycetes</taxon>
        <taxon>Pseudonocardiales</taxon>
        <taxon>Pseudonocardiaceae</taxon>
    </lineage>
</organism>
<name>A0A7Z0WP26_9PSEU</name>
<dbReference type="SMART" id="SM00028">
    <property type="entry name" value="TPR"/>
    <property type="match status" value="3"/>
</dbReference>
<feature type="transmembrane region" description="Helical" evidence="1">
    <location>
        <begin position="216"/>
        <end position="236"/>
    </location>
</feature>
<evidence type="ECO:0000313" key="2">
    <source>
        <dbReference type="EMBL" id="OLF11614.1"/>
    </source>
</evidence>
<dbReference type="SUPFAM" id="SSF48452">
    <property type="entry name" value="TPR-like"/>
    <property type="match status" value="1"/>
</dbReference>
<keyword evidence="1" id="KW-0472">Membrane</keyword>
<dbReference type="Proteomes" id="UP000185696">
    <property type="component" value="Unassembled WGS sequence"/>
</dbReference>
<protein>
    <recommendedName>
        <fullName evidence="4">Tetratricopeptide repeat protein</fullName>
    </recommendedName>
</protein>
<dbReference type="InterPro" id="IPR019734">
    <property type="entry name" value="TPR_rpt"/>
</dbReference>
<comment type="caution">
    <text evidence="2">The sequence shown here is derived from an EMBL/GenBank/DDBJ whole genome shotgun (WGS) entry which is preliminary data.</text>
</comment>
<dbReference type="Pfam" id="PF13432">
    <property type="entry name" value="TPR_16"/>
    <property type="match status" value="1"/>
</dbReference>
<dbReference type="RefSeq" id="WP_075132849.1">
    <property type="nucleotide sequence ID" value="NZ_MSIF01000004.1"/>
</dbReference>
<feature type="transmembrane region" description="Helical" evidence="1">
    <location>
        <begin position="310"/>
        <end position="334"/>
    </location>
</feature>
<feature type="transmembrane region" description="Helical" evidence="1">
    <location>
        <begin position="280"/>
        <end position="304"/>
    </location>
</feature>
<dbReference type="OrthoDB" id="3686302at2"/>
<accession>A0A7Z0WP26</accession>
<dbReference type="Gene3D" id="1.25.40.10">
    <property type="entry name" value="Tetratricopeptide repeat domain"/>
    <property type="match status" value="2"/>
</dbReference>
<evidence type="ECO:0000256" key="1">
    <source>
        <dbReference type="SAM" id="Phobius"/>
    </source>
</evidence>
<keyword evidence="1" id="KW-1133">Transmembrane helix</keyword>
<sequence length="338" mass="35878">MVGTIESVLVRADELAAQGRQHSAIAMLVAALDRFPEHAAAWCRLAAAHLEAGDPDESLAAATRAMVLGEWSWAHRLASLALVELGRHDEAVVSAREAVRRDAADWRCHVTLAEALAHDTPADAVRSAGVAVSLAPDEARAHEILGDTATLAHDWRVAEAAYTEASRLDQDNEEIAVKLATIAARPPGDPRRVTRPTVRLGTARFGRIERVASLMLVRRIGAWLAVGALALVIAGAPAPSRSLAWLGLGVVAFVALLAWRGWRELPVRVPLSELSTREPAVTVSAAFAAVSVLSILGWIVLLVLGSGSRAALLTALGGGSVAAANSWIGLWRIWRARD</sequence>
<feature type="transmembrane region" description="Helical" evidence="1">
    <location>
        <begin position="242"/>
        <end position="259"/>
    </location>
</feature>
<gene>
    <name evidence="2" type="ORF">BLA60_11790</name>
</gene>
<proteinExistence type="predicted"/>
<keyword evidence="1" id="KW-0812">Transmembrane</keyword>
<reference evidence="2 3" key="1">
    <citation type="submission" date="2016-12" db="EMBL/GenBank/DDBJ databases">
        <title>The draft genome sequence of Actinophytocola xinjiangensis.</title>
        <authorList>
            <person name="Wang W."/>
            <person name="Yuan L."/>
        </authorList>
    </citation>
    <scope>NUCLEOTIDE SEQUENCE [LARGE SCALE GENOMIC DNA]</scope>
    <source>
        <strain evidence="2 3">CGMCC 4.4663</strain>
    </source>
</reference>
<evidence type="ECO:0008006" key="4">
    <source>
        <dbReference type="Google" id="ProtNLM"/>
    </source>
</evidence>
<dbReference type="EMBL" id="MSIF01000004">
    <property type="protein sequence ID" value="OLF11614.1"/>
    <property type="molecule type" value="Genomic_DNA"/>
</dbReference>